<feature type="domain" description="SMP-30/Gluconolactonase/LRE-like region" evidence="3">
    <location>
        <begin position="13"/>
        <end position="281"/>
    </location>
</feature>
<dbReference type="SUPFAM" id="SSF63829">
    <property type="entry name" value="Calcium-dependent phosphotriesterase"/>
    <property type="match status" value="1"/>
</dbReference>
<dbReference type="Pfam" id="PF08450">
    <property type="entry name" value="SGL"/>
    <property type="match status" value="1"/>
</dbReference>
<evidence type="ECO:0000313" key="5">
    <source>
        <dbReference type="Proteomes" id="UP001472866"/>
    </source>
</evidence>
<dbReference type="InterPro" id="IPR013658">
    <property type="entry name" value="SGL"/>
</dbReference>
<feature type="region of interest" description="Disordered" evidence="2">
    <location>
        <begin position="290"/>
        <end position="313"/>
    </location>
</feature>
<proteinExistence type="predicted"/>
<dbReference type="Proteomes" id="UP001472866">
    <property type="component" value="Chromosome 06"/>
</dbReference>
<dbReference type="GO" id="GO:0016787">
    <property type="term" value="F:hydrolase activity"/>
    <property type="evidence" value="ECO:0007669"/>
    <property type="project" value="UniProtKB-KW"/>
</dbReference>
<dbReference type="InterPro" id="IPR011042">
    <property type="entry name" value="6-blade_b-propeller_TolB-like"/>
</dbReference>
<name>A0AAX4PAP4_9CHLO</name>
<evidence type="ECO:0000259" key="3">
    <source>
        <dbReference type="Pfam" id="PF08450"/>
    </source>
</evidence>
<accession>A0AAX4PAP4</accession>
<organism evidence="4 5">
    <name type="scientific">Chloropicon roscoffensis</name>
    <dbReference type="NCBI Taxonomy" id="1461544"/>
    <lineage>
        <taxon>Eukaryota</taxon>
        <taxon>Viridiplantae</taxon>
        <taxon>Chlorophyta</taxon>
        <taxon>Chloropicophyceae</taxon>
        <taxon>Chloropicales</taxon>
        <taxon>Chloropicaceae</taxon>
        <taxon>Chloropicon</taxon>
    </lineage>
</organism>
<dbReference type="InterPro" id="IPR051262">
    <property type="entry name" value="SMP-30/CGR1_Lactonase"/>
</dbReference>
<dbReference type="AlphaFoldDB" id="A0AAX4PAP4"/>
<keyword evidence="5" id="KW-1185">Reference proteome</keyword>
<sequence>MEFEVLDHPKLCFGEGPRWHDGSLHVVDMYGDEAVYKVESEGLGEVTEVVKVPGQPSGTGWLPDGRMIVVSMKTRKVLAFDGRTLSTHADLGDLAAGEANDMVVDGMGRAYVGNFGFDLFSLGSLLQKVKYYAFLALFAITSRPFTSLVPGTADLICLSPDGKARKVAAGLLFPNGMVITPDGGTLIVAETLGARLTAFDILEADGGLASRRVWAKLPWGATADGICLDSAGSVWVASPTTKECLRVEEGGRVTHRVRTSQPCFACALGGGDGRTLYACTAPSHHREVCQRGGGRRGRIERARGAPHPRAGWP</sequence>
<evidence type="ECO:0000256" key="1">
    <source>
        <dbReference type="ARBA" id="ARBA00022801"/>
    </source>
</evidence>
<dbReference type="Gene3D" id="2.120.10.30">
    <property type="entry name" value="TolB, C-terminal domain"/>
    <property type="match status" value="1"/>
</dbReference>
<dbReference type="EMBL" id="CP151506">
    <property type="protein sequence ID" value="WZN62979.1"/>
    <property type="molecule type" value="Genomic_DNA"/>
</dbReference>
<reference evidence="4 5" key="1">
    <citation type="submission" date="2024-03" db="EMBL/GenBank/DDBJ databases">
        <title>Complete genome sequence of the green alga Chloropicon roscoffensis RCC1871.</title>
        <authorList>
            <person name="Lemieux C."/>
            <person name="Pombert J.-F."/>
            <person name="Otis C."/>
            <person name="Turmel M."/>
        </authorList>
    </citation>
    <scope>NUCLEOTIDE SEQUENCE [LARGE SCALE GENOMIC DNA]</scope>
    <source>
        <strain evidence="4 5">RCC1871</strain>
    </source>
</reference>
<evidence type="ECO:0000313" key="4">
    <source>
        <dbReference type="EMBL" id="WZN62979.1"/>
    </source>
</evidence>
<dbReference type="PANTHER" id="PTHR47572:SF4">
    <property type="entry name" value="LACTONASE DRP35"/>
    <property type="match status" value="1"/>
</dbReference>
<dbReference type="PANTHER" id="PTHR47572">
    <property type="entry name" value="LIPOPROTEIN-RELATED"/>
    <property type="match status" value="1"/>
</dbReference>
<protein>
    <submittedName>
        <fullName evidence="4">SGL domain-containing protein</fullName>
    </submittedName>
</protein>
<keyword evidence="1" id="KW-0378">Hydrolase</keyword>
<gene>
    <name evidence="4" type="ORF">HKI87_06g45240</name>
</gene>
<evidence type="ECO:0000256" key="2">
    <source>
        <dbReference type="SAM" id="MobiDB-lite"/>
    </source>
</evidence>